<comment type="caution">
    <text evidence="2">The sequence shown here is derived from an EMBL/GenBank/DDBJ whole genome shotgun (WGS) entry which is preliminary data.</text>
</comment>
<evidence type="ECO:0000313" key="3">
    <source>
        <dbReference type="Proteomes" id="UP000050465"/>
    </source>
</evidence>
<proteinExistence type="predicted"/>
<keyword evidence="1" id="KW-0812">Transmembrane</keyword>
<name>A0A0P7YNP9_9CYAN</name>
<dbReference type="EMBL" id="LJZR01000100">
    <property type="protein sequence ID" value="KPQ31491.1"/>
    <property type="molecule type" value="Genomic_DNA"/>
</dbReference>
<dbReference type="AlphaFoldDB" id="A0A0P7YNP9"/>
<gene>
    <name evidence="2" type="ORF">HLUCCA11_23645</name>
</gene>
<dbReference type="Proteomes" id="UP000050465">
    <property type="component" value="Unassembled WGS sequence"/>
</dbReference>
<evidence type="ECO:0000313" key="2">
    <source>
        <dbReference type="EMBL" id="KPQ31491.1"/>
    </source>
</evidence>
<evidence type="ECO:0000256" key="1">
    <source>
        <dbReference type="SAM" id="Phobius"/>
    </source>
</evidence>
<dbReference type="STRING" id="1666911.HLUCCA11_23645"/>
<feature type="transmembrane region" description="Helical" evidence="1">
    <location>
        <begin position="80"/>
        <end position="98"/>
    </location>
</feature>
<organism evidence="2 3">
    <name type="scientific">Phormidesmis priestleyi Ana</name>
    <dbReference type="NCBI Taxonomy" id="1666911"/>
    <lineage>
        <taxon>Bacteria</taxon>
        <taxon>Bacillati</taxon>
        <taxon>Cyanobacteriota</taxon>
        <taxon>Cyanophyceae</taxon>
        <taxon>Leptolyngbyales</taxon>
        <taxon>Leptolyngbyaceae</taxon>
        <taxon>Phormidesmis</taxon>
    </lineage>
</organism>
<protein>
    <submittedName>
        <fullName evidence="2">Uncharacterized protein</fullName>
    </submittedName>
</protein>
<sequence length="100" mass="11449">MTSRSWSKGFLGRGSTGIPKVQHICLIMLMHDIRIFLKICGKFPQHHLEQLVMKKVSSDPPDLGGSEEKIRLKRSYAARLSVRWYVSVICYSSIYFASKC</sequence>
<keyword evidence="1" id="KW-0472">Membrane</keyword>
<keyword evidence="1" id="KW-1133">Transmembrane helix</keyword>
<reference evidence="2 3" key="1">
    <citation type="submission" date="2015-09" db="EMBL/GenBank/DDBJ databases">
        <title>Identification and resolution of microdiversity through metagenomic sequencing of parallel consortia.</title>
        <authorList>
            <person name="Nelson W.C."/>
            <person name="Romine M.F."/>
            <person name="Lindemann S.R."/>
        </authorList>
    </citation>
    <scope>NUCLEOTIDE SEQUENCE [LARGE SCALE GENOMIC DNA]</scope>
    <source>
        <strain evidence="2">Ana</strain>
    </source>
</reference>
<accession>A0A0P7YNP9</accession>